<accession>A0ABN1IRM7</accession>
<feature type="compositionally biased region" description="Basic and acidic residues" evidence="1">
    <location>
        <begin position="245"/>
        <end position="255"/>
    </location>
</feature>
<feature type="region of interest" description="Disordered" evidence="1">
    <location>
        <begin position="229"/>
        <end position="255"/>
    </location>
</feature>
<comment type="caution">
    <text evidence="3">The sequence shown here is derived from an EMBL/GenBank/DDBJ whole genome shotgun (WGS) entry which is preliminary data.</text>
</comment>
<dbReference type="EMBL" id="BAAACF010000001">
    <property type="protein sequence ID" value="GAA0719730.1"/>
    <property type="molecule type" value="Genomic_DNA"/>
</dbReference>
<reference evidence="3 4" key="1">
    <citation type="journal article" date="2019" name="Int. J. Syst. Evol. Microbiol.">
        <title>The Global Catalogue of Microorganisms (GCM) 10K type strain sequencing project: providing services to taxonomists for standard genome sequencing and annotation.</title>
        <authorList>
            <consortium name="The Broad Institute Genomics Platform"/>
            <consortium name="The Broad Institute Genome Sequencing Center for Infectious Disease"/>
            <person name="Wu L."/>
            <person name="Ma J."/>
        </authorList>
    </citation>
    <scope>NUCLEOTIDE SEQUENCE [LARGE SCALE GENOMIC DNA]</scope>
    <source>
        <strain evidence="3 4">JCM 1405</strain>
    </source>
</reference>
<protein>
    <submittedName>
        <fullName evidence="3">Uncharacterized protein</fullName>
    </submittedName>
</protein>
<feature type="signal peptide" evidence="2">
    <location>
        <begin position="1"/>
        <end position="26"/>
    </location>
</feature>
<proteinExistence type="predicted"/>
<keyword evidence="2" id="KW-0732">Signal</keyword>
<dbReference type="RefSeq" id="WP_343766944.1">
    <property type="nucleotide sequence ID" value="NZ_BAAACF010000001.1"/>
</dbReference>
<evidence type="ECO:0000313" key="3">
    <source>
        <dbReference type="EMBL" id="GAA0719730.1"/>
    </source>
</evidence>
<evidence type="ECO:0000313" key="4">
    <source>
        <dbReference type="Proteomes" id="UP001500339"/>
    </source>
</evidence>
<name>A0ABN1IRM7_9CLOT</name>
<evidence type="ECO:0000256" key="2">
    <source>
        <dbReference type="SAM" id="SignalP"/>
    </source>
</evidence>
<keyword evidence="4" id="KW-1185">Reference proteome</keyword>
<gene>
    <name evidence="3" type="ORF">GCM10008905_08150</name>
</gene>
<dbReference type="Proteomes" id="UP001500339">
    <property type="component" value="Unassembled WGS sequence"/>
</dbReference>
<organism evidence="3 4">
    <name type="scientific">Clostridium malenominatum</name>
    <dbReference type="NCBI Taxonomy" id="1539"/>
    <lineage>
        <taxon>Bacteria</taxon>
        <taxon>Bacillati</taxon>
        <taxon>Bacillota</taxon>
        <taxon>Clostridia</taxon>
        <taxon>Eubacteriales</taxon>
        <taxon>Clostridiaceae</taxon>
        <taxon>Clostridium</taxon>
    </lineage>
</organism>
<sequence>MISKKSKILAALSLSLIIGLSSNVFAAKDSTSKETKKSNKMIEMFKTKKSPVNDGFGQLIQKLGLTRDDISTAKASGKTLFDLAKDKGYTPEQVREMLIQARTESISKAVTDGKLTKEKADELISKVKEQAAKWDGSIKYFNNNDKHKKAEQFSPMEALGLTKEDIKATKDSGKTIYDLAKEKKGMTPEQVKAALIKAETDKISKKVSEGKITQEKADAMIAKVKERIEKWDGSLKPSKPFPKTTVKEKTQKEAM</sequence>
<evidence type="ECO:0000256" key="1">
    <source>
        <dbReference type="SAM" id="MobiDB-lite"/>
    </source>
</evidence>
<feature type="chain" id="PRO_5045311957" evidence="2">
    <location>
        <begin position="27"/>
        <end position="255"/>
    </location>
</feature>